<comment type="caution">
    <text evidence="1">The sequence shown here is derived from an EMBL/GenBank/DDBJ whole genome shotgun (WGS) entry which is preliminary data.</text>
</comment>
<dbReference type="Proteomes" id="UP001597012">
    <property type="component" value="Unassembled WGS sequence"/>
</dbReference>
<gene>
    <name evidence="1" type="ORF">ACFQZJ_12920</name>
</gene>
<dbReference type="RefSeq" id="WP_379935081.1">
    <property type="nucleotide sequence ID" value="NZ_JBHTHY010000011.1"/>
</dbReference>
<evidence type="ECO:0000313" key="1">
    <source>
        <dbReference type="EMBL" id="MFD0798367.1"/>
    </source>
</evidence>
<organism evidence="1 2">
    <name type="scientific">Maribacter chungangensis</name>
    <dbReference type="NCBI Taxonomy" id="1069117"/>
    <lineage>
        <taxon>Bacteria</taxon>
        <taxon>Pseudomonadati</taxon>
        <taxon>Bacteroidota</taxon>
        <taxon>Flavobacteriia</taxon>
        <taxon>Flavobacteriales</taxon>
        <taxon>Flavobacteriaceae</taxon>
        <taxon>Maribacter</taxon>
    </lineage>
</organism>
<accession>A0ABW3B4W1</accession>
<keyword evidence="2" id="KW-1185">Reference proteome</keyword>
<evidence type="ECO:0000313" key="2">
    <source>
        <dbReference type="Proteomes" id="UP001597012"/>
    </source>
</evidence>
<protein>
    <submittedName>
        <fullName evidence="1">Uncharacterized protein</fullName>
    </submittedName>
</protein>
<name>A0ABW3B4W1_9FLAO</name>
<reference evidence="2" key="1">
    <citation type="journal article" date="2019" name="Int. J. Syst. Evol. Microbiol.">
        <title>The Global Catalogue of Microorganisms (GCM) 10K type strain sequencing project: providing services to taxonomists for standard genome sequencing and annotation.</title>
        <authorList>
            <consortium name="The Broad Institute Genomics Platform"/>
            <consortium name="The Broad Institute Genome Sequencing Center for Infectious Disease"/>
            <person name="Wu L."/>
            <person name="Ma J."/>
        </authorList>
    </citation>
    <scope>NUCLEOTIDE SEQUENCE [LARGE SCALE GENOMIC DNA]</scope>
    <source>
        <strain evidence="2">CCUG 61948</strain>
    </source>
</reference>
<proteinExistence type="predicted"/>
<sequence length="46" mass="5211">MGTNNYNLPEKLLKRVEEKSARYKLTWMQSNAEQLRAAAIMAGNGI</sequence>
<dbReference type="EMBL" id="JBHTHY010000011">
    <property type="protein sequence ID" value="MFD0798367.1"/>
    <property type="molecule type" value="Genomic_DNA"/>
</dbReference>